<evidence type="ECO:0000313" key="14">
    <source>
        <dbReference type="EMBL" id="KAJ0210354.1"/>
    </source>
</evidence>
<dbReference type="PROSITE" id="PS00086">
    <property type="entry name" value="CYTOCHROME_P450"/>
    <property type="match status" value="1"/>
</dbReference>
<evidence type="ECO:0000256" key="4">
    <source>
        <dbReference type="ARBA" id="ARBA00022617"/>
    </source>
</evidence>
<dbReference type="PANTHER" id="PTHR24298:SF800">
    <property type="entry name" value="CYTOCHROME P450 89A2-RELATED"/>
    <property type="match status" value="1"/>
</dbReference>
<dbReference type="InterPro" id="IPR036396">
    <property type="entry name" value="Cyt_P450_sf"/>
</dbReference>
<dbReference type="AlphaFoldDB" id="A0A9R1XF86"/>
<evidence type="ECO:0000256" key="12">
    <source>
        <dbReference type="PIRSR" id="PIRSR602401-1"/>
    </source>
</evidence>
<evidence type="ECO:0000256" key="7">
    <source>
        <dbReference type="ARBA" id="ARBA00022989"/>
    </source>
</evidence>
<keyword evidence="7" id="KW-1133">Transmembrane helix</keyword>
<keyword evidence="5" id="KW-0812">Transmembrane</keyword>
<accession>A0A9R1XF86</accession>
<dbReference type="PRINTS" id="PR00385">
    <property type="entry name" value="P450"/>
</dbReference>
<dbReference type="Gene3D" id="1.10.630.10">
    <property type="entry name" value="Cytochrome P450"/>
    <property type="match status" value="1"/>
</dbReference>
<comment type="caution">
    <text evidence="14">The sequence shown here is derived from an EMBL/GenBank/DDBJ whole genome shotgun (WGS) entry which is preliminary data.</text>
</comment>
<dbReference type="Pfam" id="PF00067">
    <property type="entry name" value="p450"/>
    <property type="match status" value="1"/>
</dbReference>
<dbReference type="SUPFAM" id="SSF48264">
    <property type="entry name" value="Cytochrome P450"/>
    <property type="match status" value="1"/>
</dbReference>
<keyword evidence="8 13" id="KW-0560">Oxidoreductase</keyword>
<dbReference type="Proteomes" id="UP000235145">
    <property type="component" value="Unassembled WGS sequence"/>
</dbReference>
<keyword evidence="10 13" id="KW-0503">Monooxygenase</keyword>
<keyword evidence="11" id="KW-0472">Membrane</keyword>
<keyword evidence="15" id="KW-1185">Reference proteome</keyword>
<evidence type="ECO:0000256" key="10">
    <source>
        <dbReference type="ARBA" id="ARBA00023033"/>
    </source>
</evidence>
<evidence type="ECO:0000313" key="15">
    <source>
        <dbReference type="Proteomes" id="UP000235145"/>
    </source>
</evidence>
<evidence type="ECO:0000256" key="8">
    <source>
        <dbReference type="ARBA" id="ARBA00023002"/>
    </source>
</evidence>
<evidence type="ECO:0000256" key="2">
    <source>
        <dbReference type="ARBA" id="ARBA00004167"/>
    </source>
</evidence>
<dbReference type="GO" id="GO:0016020">
    <property type="term" value="C:membrane"/>
    <property type="evidence" value="ECO:0000318"/>
    <property type="project" value="GO_Central"/>
</dbReference>
<gene>
    <name evidence="14" type="ORF">LSAT_V11C400166860</name>
</gene>
<comment type="similarity">
    <text evidence="3 13">Belongs to the cytochrome P450 family.</text>
</comment>
<dbReference type="CDD" id="cd11075">
    <property type="entry name" value="CYP77_89"/>
    <property type="match status" value="1"/>
</dbReference>
<dbReference type="InterPro" id="IPR002401">
    <property type="entry name" value="Cyt_P450_E_grp-I"/>
</dbReference>
<sequence>METWFIIVVSLCVAALIRSLLFRRSDADGKKLLPPGPSLISSNFILLTNSLSELEPILRKFKSKYGPLITLSIGSRPSIFVGSHSLAHQVLIQKGAVFSDRPRTLAVRNISSAAYGPTWRVLRRNLASEVLHPSRVKSYSWARKWVLQILLGRLREQKEAAGIKVIDHFTYAMFCLLVLMCFGEKLDEHRINEIATVQRRLLLLVGSGRFNVLGIFPRLGKILFRNRWKQLLQIREDQEQVLIPHIKSRIESANSEPQSVGDERIVAYVDTLVNIQLPEEEANNENGGKLTQKEMVSMCGEFLNAGTDTTSTALQWIMANLVKHPEIQSKLYNEIISVVGPPPPPPPPEVEPESVINEEDLKKMPYLKAVVLEALRRHPPGHFVLPHRVTKEMEVQGFTIPQGATINFMVAEMGLDPTVWDDPMEFKPERFINGDFDITGSKGIKMMPFGAGRRICPGSDLALLHLEYFVANLIWYFHWTPPDGYHVDLSEKVEFTIVMKNPLQARVSSRTENATS</sequence>
<dbReference type="GO" id="GO:0005506">
    <property type="term" value="F:iron ion binding"/>
    <property type="evidence" value="ECO:0007669"/>
    <property type="project" value="InterPro"/>
</dbReference>
<dbReference type="InterPro" id="IPR017972">
    <property type="entry name" value="Cyt_P450_CS"/>
</dbReference>
<evidence type="ECO:0000256" key="6">
    <source>
        <dbReference type="ARBA" id="ARBA00022723"/>
    </source>
</evidence>
<reference evidence="14 15" key="1">
    <citation type="journal article" date="2017" name="Nat. Commun.">
        <title>Genome assembly with in vitro proximity ligation data and whole-genome triplication in lettuce.</title>
        <authorList>
            <person name="Reyes-Chin-Wo S."/>
            <person name="Wang Z."/>
            <person name="Yang X."/>
            <person name="Kozik A."/>
            <person name="Arikit S."/>
            <person name="Song C."/>
            <person name="Xia L."/>
            <person name="Froenicke L."/>
            <person name="Lavelle D.O."/>
            <person name="Truco M.J."/>
            <person name="Xia R."/>
            <person name="Zhu S."/>
            <person name="Xu C."/>
            <person name="Xu H."/>
            <person name="Xu X."/>
            <person name="Cox K."/>
            <person name="Korf I."/>
            <person name="Meyers B.C."/>
            <person name="Michelmore R.W."/>
        </authorList>
    </citation>
    <scope>NUCLEOTIDE SEQUENCE [LARGE SCALE GENOMIC DNA]</scope>
    <source>
        <strain evidence="15">cv. Salinas</strain>
        <tissue evidence="14">Seedlings</tissue>
    </source>
</reference>
<protein>
    <recommendedName>
        <fullName evidence="16">Cytochrome P450</fullName>
    </recommendedName>
</protein>
<comment type="subcellular location">
    <subcellularLocation>
        <location evidence="2">Membrane</location>
        <topology evidence="2">Single-pass membrane protein</topology>
    </subcellularLocation>
</comment>
<evidence type="ECO:0000256" key="5">
    <source>
        <dbReference type="ARBA" id="ARBA00022692"/>
    </source>
</evidence>
<dbReference type="GO" id="GO:0020037">
    <property type="term" value="F:heme binding"/>
    <property type="evidence" value="ECO:0007669"/>
    <property type="project" value="InterPro"/>
</dbReference>
<dbReference type="InterPro" id="IPR051103">
    <property type="entry name" value="Plant_metabolite_P450s"/>
</dbReference>
<feature type="binding site" description="axial binding residue" evidence="12">
    <location>
        <position position="456"/>
    </location>
    <ligand>
        <name>heme</name>
        <dbReference type="ChEBI" id="CHEBI:30413"/>
    </ligand>
    <ligandPart>
        <name>Fe</name>
        <dbReference type="ChEBI" id="CHEBI:18248"/>
    </ligandPart>
</feature>
<dbReference type="OrthoDB" id="1055148at2759"/>
<dbReference type="PRINTS" id="PR00463">
    <property type="entry name" value="EP450I"/>
</dbReference>
<dbReference type="InterPro" id="IPR001128">
    <property type="entry name" value="Cyt_P450"/>
</dbReference>
<proteinExistence type="inferred from homology"/>
<evidence type="ECO:0000256" key="1">
    <source>
        <dbReference type="ARBA" id="ARBA00001971"/>
    </source>
</evidence>
<evidence type="ECO:0000256" key="3">
    <source>
        <dbReference type="ARBA" id="ARBA00010617"/>
    </source>
</evidence>
<dbReference type="GO" id="GO:0016709">
    <property type="term" value="F:oxidoreductase activity, acting on paired donors, with incorporation or reduction of molecular oxygen, NAD(P)H as one donor, and incorporation of one atom of oxygen"/>
    <property type="evidence" value="ECO:0000318"/>
    <property type="project" value="GO_Central"/>
</dbReference>
<evidence type="ECO:0000256" key="13">
    <source>
        <dbReference type="RuleBase" id="RU000461"/>
    </source>
</evidence>
<dbReference type="EMBL" id="NBSK02000004">
    <property type="protein sequence ID" value="KAJ0210354.1"/>
    <property type="molecule type" value="Genomic_DNA"/>
</dbReference>
<dbReference type="PANTHER" id="PTHR24298">
    <property type="entry name" value="FLAVONOID 3'-MONOOXYGENASE-RELATED"/>
    <property type="match status" value="1"/>
</dbReference>
<dbReference type="FunFam" id="1.10.630.10:FF:000012">
    <property type="entry name" value="Cytochrome P450 family protein"/>
    <property type="match status" value="1"/>
</dbReference>
<keyword evidence="6 12" id="KW-0479">Metal-binding</keyword>
<organism evidence="14 15">
    <name type="scientific">Lactuca sativa</name>
    <name type="common">Garden lettuce</name>
    <dbReference type="NCBI Taxonomy" id="4236"/>
    <lineage>
        <taxon>Eukaryota</taxon>
        <taxon>Viridiplantae</taxon>
        <taxon>Streptophyta</taxon>
        <taxon>Embryophyta</taxon>
        <taxon>Tracheophyta</taxon>
        <taxon>Spermatophyta</taxon>
        <taxon>Magnoliopsida</taxon>
        <taxon>eudicotyledons</taxon>
        <taxon>Gunneridae</taxon>
        <taxon>Pentapetalae</taxon>
        <taxon>asterids</taxon>
        <taxon>campanulids</taxon>
        <taxon>Asterales</taxon>
        <taxon>Asteraceae</taxon>
        <taxon>Cichorioideae</taxon>
        <taxon>Cichorieae</taxon>
        <taxon>Lactucinae</taxon>
        <taxon>Lactuca</taxon>
    </lineage>
</organism>
<evidence type="ECO:0008006" key="16">
    <source>
        <dbReference type="Google" id="ProtNLM"/>
    </source>
</evidence>
<keyword evidence="9 12" id="KW-0408">Iron</keyword>
<keyword evidence="4 12" id="KW-0349">Heme</keyword>
<evidence type="ECO:0000256" key="9">
    <source>
        <dbReference type="ARBA" id="ARBA00023004"/>
    </source>
</evidence>
<comment type="cofactor">
    <cofactor evidence="1 12">
        <name>heme</name>
        <dbReference type="ChEBI" id="CHEBI:30413"/>
    </cofactor>
</comment>
<name>A0A9R1XF86_LACSA</name>
<evidence type="ECO:0000256" key="11">
    <source>
        <dbReference type="ARBA" id="ARBA00023136"/>
    </source>
</evidence>